<accession>A0A8D2JIN2</accession>
<keyword evidence="8" id="KW-1185">Reference proteome</keyword>
<evidence type="ECO:0000256" key="6">
    <source>
        <dbReference type="RuleBase" id="RU363053"/>
    </source>
</evidence>
<dbReference type="OMA" id="AGWWRVL"/>
<keyword evidence="5" id="KW-0472">Membrane</keyword>
<sequence length="143" mass="15293">MARRLVRALRRSPGLCNVALYAALFAAGDAAQQQLGLGLGLGLGPGLRRRAGQAGADWAQTRRVALVALAFHGPFNYAWLRALERLLPGRAPAAVLAKVLCDQALGAPVAVLAFYTGELDLLKCMIELTVSNWSTLVKALDKW</sequence>
<evidence type="ECO:0000256" key="5">
    <source>
        <dbReference type="ARBA" id="ARBA00023136"/>
    </source>
</evidence>
<evidence type="ECO:0000313" key="7">
    <source>
        <dbReference type="Ensembl" id="ENSVKKP00000010841.1"/>
    </source>
</evidence>
<dbReference type="InterPro" id="IPR007248">
    <property type="entry name" value="Mpv17_PMP22"/>
</dbReference>
<name>A0A8D2JIN2_VARKO</name>
<organism evidence="7 8">
    <name type="scientific">Varanus komodoensis</name>
    <name type="common">Komodo dragon</name>
    <dbReference type="NCBI Taxonomy" id="61221"/>
    <lineage>
        <taxon>Eukaryota</taxon>
        <taxon>Metazoa</taxon>
        <taxon>Chordata</taxon>
        <taxon>Craniata</taxon>
        <taxon>Vertebrata</taxon>
        <taxon>Euteleostomi</taxon>
        <taxon>Lepidosauria</taxon>
        <taxon>Squamata</taxon>
        <taxon>Bifurcata</taxon>
        <taxon>Unidentata</taxon>
        <taxon>Episquamata</taxon>
        <taxon>Toxicofera</taxon>
        <taxon>Anguimorpha</taxon>
        <taxon>Paleoanguimorpha</taxon>
        <taxon>Varanoidea</taxon>
        <taxon>Varanidae</taxon>
        <taxon>Varanus</taxon>
    </lineage>
</organism>
<dbReference type="GO" id="GO:0005739">
    <property type="term" value="C:mitochondrion"/>
    <property type="evidence" value="ECO:0007669"/>
    <property type="project" value="TreeGrafter"/>
</dbReference>
<reference evidence="7" key="2">
    <citation type="submission" date="2025-09" db="UniProtKB">
        <authorList>
            <consortium name="Ensembl"/>
        </authorList>
    </citation>
    <scope>IDENTIFICATION</scope>
</reference>
<keyword evidence="3" id="KW-0812">Transmembrane</keyword>
<dbReference type="Ensembl" id="ENSVKKT00000011101.1">
    <property type="protein sequence ID" value="ENSVKKP00000010841.1"/>
    <property type="gene ID" value="ENSVKKG00000007610.1"/>
</dbReference>
<proteinExistence type="inferred from homology"/>
<evidence type="ECO:0000313" key="8">
    <source>
        <dbReference type="Proteomes" id="UP000694545"/>
    </source>
</evidence>
<comment type="subcellular location">
    <subcellularLocation>
        <location evidence="1">Membrane</location>
        <topology evidence="1">Multi-pass membrane protein</topology>
    </subcellularLocation>
</comment>
<dbReference type="GO" id="GO:0016020">
    <property type="term" value="C:membrane"/>
    <property type="evidence" value="ECO:0007669"/>
    <property type="project" value="UniProtKB-SubCell"/>
</dbReference>
<dbReference type="AlphaFoldDB" id="A0A8D2JIN2"/>
<keyword evidence="4" id="KW-1133">Transmembrane helix</keyword>
<dbReference type="PANTHER" id="PTHR11266">
    <property type="entry name" value="PEROXISOMAL MEMBRANE PROTEIN 2, PXMP2 MPV17"/>
    <property type="match status" value="1"/>
</dbReference>
<evidence type="ECO:0000256" key="3">
    <source>
        <dbReference type="ARBA" id="ARBA00022692"/>
    </source>
</evidence>
<evidence type="ECO:0000256" key="2">
    <source>
        <dbReference type="ARBA" id="ARBA00006824"/>
    </source>
</evidence>
<comment type="similarity">
    <text evidence="2 6">Belongs to the peroxisomal membrane protein PXMP2/4 family.</text>
</comment>
<dbReference type="Proteomes" id="UP000694545">
    <property type="component" value="Unplaced"/>
</dbReference>
<evidence type="ECO:0000256" key="1">
    <source>
        <dbReference type="ARBA" id="ARBA00004141"/>
    </source>
</evidence>
<protein>
    <recommendedName>
        <fullName evidence="9">Mpv17-like protein</fullName>
    </recommendedName>
</protein>
<reference evidence="7" key="1">
    <citation type="submission" date="2025-08" db="UniProtKB">
        <authorList>
            <consortium name="Ensembl"/>
        </authorList>
    </citation>
    <scope>IDENTIFICATION</scope>
</reference>
<evidence type="ECO:0000256" key="4">
    <source>
        <dbReference type="ARBA" id="ARBA00022989"/>
    </source>
</evidence>
<dbReference type="GO" id="GO:0061668">
    <property type="term" value="P:mitochondrial ribosome assembly"/>
    <property type="evidence" value="ECO:0007669"/>
    <property type="project" value="TreeGrafter"/>
</dbReference>
<dbReference type="PANTHER" id="PTHR11266:SF39">
    <property type="entry name" value="MPV17-LIKE PROTEIN"/>
    <property type="match status" value="1"/>
</dbReference>
<evidence type="ECO:0008006" key="9">
    <source>
        <dbReference type="Google" id="ProtNLM"/>
    </source>
</evidence>